<sequence>MRWFRKKLRKLVDWSQYDDSIVTLEDYHARSIHCPDELDSQCIRFKVFKANGGVVVQTDTYDRRTDRQTNALHVIVEGQDLGHELGKIITYESLKL</sequence>
<name>A0A6J5LYQ8_9CAUD</name>
<accession>A0A6J5LYQ8</accession>
<proteinExistence type="predicted"/>
<reference evidence="1" key="1">
    <citation type="submission" date="2020-04" db="EMBL/GenBank/DDBJ databases">
        <authorList>
            <person name="Chiriac C."/>
            <person name="Salcher M."/>
            <person name="Ghai R."/>
            <person name="Kavagutti S V."/>
        </authorList>
    </citation>
    <scope>NUCLEOTIDE SEQUENCE</scope>
</reference>
<evidence type="ECO:0000313" key="1">
    <source>
        <dbReference type="EMBL" id="CAB4137870.1"/>
    </source>
</evidence>
<protein>
    <submittedName>
        <fullName evidence="1">Uncharacterized protein</fullName>
    </submittedName>
</protein>
<gene>
    <name evidence="1" type="ORF">UFOVP328_112</name>
</gene>
<dbReference type="EMBL" id="LR796341">
    <property type="protein sequence ID" value="CAB4137870.1"/>
    <property type="molecule type" value="Genomic_DNA"/>
</dbReference>
<organism evidence="1">
    <name type="scientific">uncultured Caudovirales phage</name>
    <dbReference type="NCBI Taxonomy" id="2100421"/>
    <lineage>
        <taxon>Viruses</taxon>
        <taxon>Duplodnaviria</taxon>
        <taxon>Heunggongvirae</taxon>
        <taxon>Uroviricota</taxon>
        <taxon>Caudoviricetes</taxon>
        <taxon>Peduoviridae</taxon>
        <taxon>Maltschvirus</taxon>
        <taxon>Maltschvirus maltsch</taxon>
    </lineage>
</organism>